<evidence type="ECO:0000313" key="1">
    <source>
        <dbReference type="EMBL" id="MBG6066226.1"/>
    </source>
</evidence>
<dbReference type="EMBL" id="JADOTX010000001">
    <property type="protein sequence ID" value="MBG6066226.1"/>
    <property type="molecule type" value="Genomic_DNA"/>
</dbReference>
<comment type="caution">
    <text evidence="1">The sequence shown here is derived from an EMBL/GenBank/DDBJ whole genome shotgun (WGS) entry which is preliminary data.</text>
</comment>
<proteinExistence type="predicted"/>
<evidence type="ECO:0008006" key="3">
    <source>
        <dbReference type="Google" id="ProtNLM"/>
    </source>
</evidence>
<keyword evidence="2" id="KW-1185">Reference proteome</keyword>
<accession>A0ABS0JGY1</accession>
<protein>
    <recommendedName>
        <fullName evidence="3">Flavin reductase</fullName>
    </recommendedName>
</protein>
<gene>
    <name evidence="1" type="ORF">IW248_002513</name>
</gene>
<reference evidence="1 2" key="1">
    <citation type="submission" date="2020-11" db="EMBL/GenBank/DDBJ databases">
        <title>Sequencing the genomes of 1000 actinobacteria strains.</title>
        <authorList>
            <person name="Klenk H.-P."/>
        </authorList>
    </citation>
    <scope>NUCLEOTIDE SEQUENCE [LARGE SCALE GENOMIC DNA]</scope>
    <source>
        <strain evidence="1 2">DSM 101692</strain>
    </source>
</reference>
<dbReference type="Proteomes" id="UP000614915">
    <property type="component" value="Unassembled WGS sequence"/>
</dbReference>
<organism evidence="1 2">
    <name type="scientific">Micromonospora ureilytica</name>
    <dbReference type="NCBI Taxonomy" id="709868"/>
    <lineage>
        <taxon>Bacteria</taxon>
        <taxon>Bacillati</taxon>
        <taxon>Actinomycetota</taxon>
        <taxon>Actinomycetes</taxon>
        <taxon>Micromonosporales</taxon>
        <taxon>Micromonosporaceae</taxon>
        <taxon>Micromonospora</taxon>
    </lineage>
</organism>
<name>A0ABS0JGY1_9ACTN</name>
<evidence type="ECO:0000313" key="2">
    <source>
        <dbReference type="Proteomes" id="UP000614915"/>
    </source>
</evidence>
<sequence>MSAHGPVLPLWLCEACERPWPCPTRRAELLGEYATSPVALRIYLGLHLVAATQDMSWAPADAVHRRFLGWLA</sequence>